<proteinExistence type="predicted"/>
<dbReference type="EMBL" id="CP066681">
    <property type="protein sequence ID" value="QQG36640.1"/>
    <property type="molecule type" value="Genomic_DNA"/>
</dbReference>
<reference evidence="1 2" key="1">
    <citation type="submission" date="2020-07" db="EMBL/GenBank/DDBJ databases">
        <title>Huge and variable diversity of episymbiotic CPR bacteria and DPANN archaea in groundwater ecosystems.</title>
        <authorList>
            <person name="He C.Y."/>
            <person name="Keren R."/>
            <person name="Whittaker M."/>
            <person name="Farag I.F."/>
            <person name="Doudna J."/>
            <person name="Cate J.H.D."/>
            <person name="Banfield J.F."/>
        </authorList>
    </citation>
    <scope>NUCLEOTIDE SEQUENCE [LARGE SCALE GENOMIC DNA]</scope>
    <source>
        <strain evidence="1">NC_groundwater_70_Ag_B-0.1um_54_66</strain>
    </source>
</reference>
<dbReference type="AlphaFoldDB" id="A0A7T5UHP3"/>
<accession>A0A7T5UHP3</accession>
<sequence length="116" mass="13400">MTDPNDPRFDVTKFSFEDYKTEDELLKTLNALFPEGTTKQKVDDVLLKSARLDMFQNVGPDGGIYIVYKKSKHDPSSNHPLKTARFLYNESHEVMDIETSFMDGISIKYFIGERIQ</sequence>
<protein>
    <submittedName>
        <fullName evidence="1">Uncharacterized protein</fullName>
    </submittedName>
</protein>
<organism evidence="1 2">
    <name type="scientific">Micavibrio aeruginosavorus</name>
    <dbReference type="NCBI Taxonomy" id="349221"/>
    <lineage>
        <taxon>Bacteria</taxon>
        <taxon>Pseudomonadati</taxon>
        <taxon>Bdellovibrionota</taxon>
        <taxon>Bdellovibrionia</taxon>
        <taxon>Bdellovibrionales</taxon>
        <taxon>Pseudobdellovibrionaceae</taxon>
        <taxon>Micavibrio</taxon>
    </lineage>
</organism>
<name>A0A7T5UHP3_9BACT</name>
<evidence type="ECO:0000313" key="2">
    <source>
        <dbReference type="Proteomes" id="UP000595362"/>
    </source>
</evidence>
<evidence type="ECO:0000313" key="1">
    <source>
        <dbReference type="EMBL" id="QQG36640.1"/>
    </source>
</evidence>
<dbReference type="Proteomes" id="UP000595362">
    <property type="component" value="Chromosome"/>
</dbReference>
<gene>
    <name evidence="1" type="ORF">HYS17_02370</name>
</gene>